<dbReference type="InterPro" id="IPR053378">
    <property type="entry name" value="Prenyl_diphosphate_synthase"/>
</dbReference>
<dbReference type="SUPFAM" id="SSF48576">
    <property type="entry name" value="Terpenoid synthases"/>
    <property type="match status" value="1"/>
</dbReference>
<reference evidence="13 14" key="1">
    <citation type="submission" date="2019-05" db="EMBL/GenBank/DDBJ databases">
        <title>The metagenome of a microbial culture collection derived from dairy environment covers the genomic content of the human microbiome.</title>
        <authorList>
            <person name="Roder T."/>
            <person name="Wuthrich D."/>
            <person name="Sattari Z."/>
            <person name="Von Ah U."/>
            <person name="Bar C."/>
            <person name="Ronchi F."/>
            <person name="Macpherson A.J."/>
            <person name="Ganal-Vonarburg S.C."/>
            <person name="Bruggmann R."/>
            <person name="Vergeres G."/>
        </authorList>
    </citation>
    <scope>NUCLEOTIDE SEQUENCE [LARGE SCALE GENOMIC DNA]</scope>
    <source>
        <strain evidence="13 14">FAM 24227</strain>
    </source>
</reference>
<dbReference type="EMBL" id="VBSP01000008">
    <property type="protein sequence ID" value="TLQ48787.1"/>
    <property type="molecule type" value="Genomic_DNA"/>
</dbReference>
<organism evidence="13 14">
    <name type="scientific">Ruoffia tabacinasalis</name>
    <dbReference type="NCBI Taxonomy" id="87458"/>
    <lineage>
        <taxon>Bacteria</taxon>
        <taxon>Bacillati</taxon>
        <taxon>Bacillota</taxon>
        <taxon>Bacilli</taxon>
        <taxon>Lactobacillales</taxon>
        <taxon>Aerococcaceae</taxon>
        <taxon>Ruoffia</taxon>
    </lineage>
</organism>
<dbReference type="PANTHER" id="PTHR43281">
    <property type="entry name" value="FARNESYL DIPHOSPHATE SYNTHASE"/>
    <property type="match status" value="1"/>
</dbReference>
<evidence type="ECO:0000313" key="13">
    <source>
        <dbReference type="EMBL" id="TLQ48787.1"/>
    </source>
</evidence>
<evidence type="ECO:0000256" key="4">
    <source>
        <dbReference type="ARBA" id="ARBA00015100"/>
    </source>
</evidence>
<dbReference type="GO" id="GO:0046872">
    <property type="term" value="F:metal ion binding"/>
    <property type="evidence" value="ECO:0007669"/>
    <property type="project" value="UniProtKB-KW"/>
</dbReference>
<evidence type="ECO:0000256" key="8">
    <source>
        <dbReference type="ARBA" id="ARBA00023229"/>
    </source>
</evidence>
<name>A0A5R9EMA1_9LACT</name>
<proteinExistence type="inferred from homology"/>
<comment type="catalytic activity">
    <reaction evidence="11">
        <text>isopentenyl diphosphate + (2E)-geranyl diphosphate = (2E,6E)-farnesyl diphosphate + diphosphate</text>
        <dbReference type="Rhea" id="RHEA:19361"/>
        <dbReference type="ChEBI" id="CHEBI:33019"/>
        <dbReference type="ChEBI" id="CHEBI:58057"/>
        <dbReference type="ChEBI" id="CHEBI:128769"/>
        <dbReference type="ChEBI" id="CHEBI:175763"/>
        <dbReference type="EC" id="2.5.1.10"/>
    </reaction>
</comment>
<dbReference type="GO" id="GO:0016114">
    <property type="term" value="P:terpenoid biosynthetic process"/>
    <property type="evidence" value="ECO:0007669"/>
    <property type="project" value="UniProtKB-ARBA"/>
</dbReference>
<dbReference type="InterPro" id="IPR000092">
    <property type="entry name" value="Polyprenyl_synt"/>
</dbReference>
<evidence type="ECO:0000256" key="7">
    <source>
        <dbReference type="ARBA" id="ARBA00022842"/>
    </source>
</evidence>
<keyword evidence="8" id="KW-0414">Isoprene biosynthesis</keyword>
<comment type="cofactor">
    <cofactor evidence="1">
        <name>Mg(2+)</name>
        <dbReference type="ChEBI" id="CHEBI:18420"/>
    </cofactor>
</comment>
<dbReference type="CDD" id="cd00685">
    <property type="entry name" value="Trans_IPPS_HT"/>
    <property type="match status" value="1"/>
</dbReference>
<dbReference type="Proteomes" id="UP000306420">
    <property type="component" value="Unassembled WGS sequence"/>
</dbReference>
<evidence type="ECO:0000256" key="9">
    <source>
        <dbReference type="ARBA" id="ARBA00032380"/>
    </source>
</evidence>
<evidence type="ECO:0000256" key="3">
    <source>
        <dbReference type="ARBA" id="ARBA00012439"/>
    </source>
</evidence>
<dbReference type="AlphaFoldDB" id="A0A5R9EMA1"/>
<dbReference type="NCBIfam" id="NF045485">
    <property type="entry name" value="FPPsyn"/>
    <property type="match status" value="1"/>
</dbReference>
<keyword evidence="5 12" id="KW-0808">Transferase</keyword>
<evidence type="ECO:0000256" key="12">
    <source>
        <dbReference type="RuleBase" id="RU004466"/>
    </source>
</evidence>
<dbReference type="GO" id="GO:0004337">
    <property type="term" value="F:(2E,6E)-farnesyl diphosphate synthase activity"/>
    <property type="evidence" value="ECO:0007669"/>
    <property type="project" value="UniProtKB-EC"/>
</dbReference>
<evidence type="ECO:0000256" key="10">
    <source>
        <dbReference type="ARBA" id="ARBA00032873"/>
    </source>
</evidence>
<dbReference type="Pfam" id="PF00348">
    <property type="entry name" value="polyprenyl_synt"/>
    <property type="match status" value="1"/>
</dbReference>
<evidence type="ECO:0000256" key="1">
    <source>
        <dbReference type="ARBA" id="ARBA00001946"/>
    </source>
</evidence>
<dbReference type="InterPro" id="IPR033749">
    <property type="entry name" value="Polyprenyl_synt_CS"/>
</dbReference>
<evidence type="ECO:0000256" key="5">
    <source>
        <dbReference type="ARBA" id="ARBA00022679"/>
    </source>
</evidence>
<dbReference type="GO" id="GO:0005737">
    <property type="term" value="C:cytoplasm"/>
    <property type="evidence" value="ECO:0007669"/>
    <property type="project" value="UniProtKB-ARBA"/>
</dbReference>
<dbReference type="SFLD" id="SFLDS00005">
    <property type="entry name" value="Isoprenoid_Synthase_Type_I"/>
    <property type="match status" value="1"/>
</dbReference>
<evidence type="ECO:0000313" key="14">
    <source>
        <dbReference type="Proteomes" id="UP000306420"/>
    </source>
</evidence>
<dbReference type="PANTHER" id="PTHR43281:SF1">
    <property type="entry name" value="FARNESYL DIPHOSPHATE SYNTHASE"/>
    <property type="match status" value="1"/>
</dbReference>
<evidence type="ECO:0000256" key="6">
    <source>
        <dbReference type="ARBA" id="ARBA00022723"/>
    </source>
</evidence>
<comment type="caution">
    <text evidence="13">The sequence shown here is derived from an EMBL/GenBank/DDBJ whole genome shotgun (WGS) entry which is preliminary data.</text>
</comment>
<accession>A0A5R9EMA1</accession>
<keyword evidence="6" id="KW-0479">Metal-binding</keyword>
<dbReference type="EC" id="2.5.1.10" evidence="3"/>
<dbReference type="InterPro" id="IPR008949">
    <property type="entry name" value="Isoprenoid_synthase_dom_sf"/>
</dbReference>
<dbReference type="FunFam" id="1.10.600.10:FF:000001">
    <property type="entry name" value="Geranylgeranyl diphosphate synthase"/>
    <property type="match status" value="1"/>
</dbReference>
<comment type="similarity">
    <text evidence="2 12">Belongs to the FPP/GGPP synthase family.</text>
</comment>
<sequence>MIKQDLNDLRNVFETELDKHIRLLQTPIEMLKPMIYSLKGGGKRLRPLLLLAILNAESEKHMKKGATTAVALEFIHTYSLIHDDLPAMDNDDLRRGQPTAHIKFDEATAILAGDALLTDAFSLISDDSKLKSKQKVKIISLLSSSAGSHGMVAGQLGDMQAENKEITLEELNRIHEFKTGKLFTFATQAAAIIGEYSPEVEELLVNFGETFGVLYQIHNDLLDVIDDSTLSGKGHSSDEFNKKSTYPNLLGLEESKEVLGQEREKAEKIIEKITKLSGTDYSILNKFLSFTDID</sequence>
<dbReference type="PROSITE" id="PS00723">
    <property type="entry name" value="POLYPRENYL_SYNTHASE_1"/>
    <property type="match status" value="1"/>
</dbReference>
<dbReference type="SFLD" id="SFLDG01017">
    <property type="entry name" value="Polyprenyl_Transferase_Like"/>
    <property type="match status" value="1"/>
</dbReference>
<keyword evidence="7" id="KW-0460">Magnesium</keyword>
<gene>
    <name evidence="13" type="ORF">FEZ33_03815</name>
</gene>
<dbReference type="Gene3D" id="1.10.600.10">
    <property type="entry name" value="Farnesyl Diphosphate Synthase"/>
    <property type="match status" value="1"/>
</dbReference>
<dbReference type="RefSeq" id="WP_138404075.1">
    <property type="nucleotide sequence ID" value="NZ_VBSP01000008.1"/>
</dbReference>
<dbReference type="OrthoDB" id="9805316at2"/>
<evidence type="ECO:0000256" key="11">
    <source>
        <dbReference type="ARBA" id="ARBA00049399"/>
    </source>
</evidence>
<evidence type="ECO:0000256" key="2">
    <source>
        <dbReference type="ARBA" id="ARBA00006706"/>
    </source>
</evidence>
<protein>
    <recommendedName>
        <fullName evidence="4">Farnesyl diphosphate synthase</fullName>
        <ecNumber evidence="3">2.5.1.10</ecNumber>
    </recommendedName>
    <alternativeName>
        <fullName evidence="10">(2E,6E)-farnesyl diphosphate synthase</fullName>
    </alternativeName>
    <alternativeName>
        <fullName evidence="9">Geranyltranstransferase</fullName>
    </alternativeName>
</protein>